<dbReference type="PANTHER" id="PTHR42736">
    <property type="entry name" value="PROTEIN-GLUTAMINE GAMMA-GLUTAMYLTRANSFERASE"/>
    <property type="match status" value="1"/>
</dbReference>
<protein>
    <submittedName>
        <fullName evidence="4">DUF3488 and DUF4129 domain-containing transglutaminase family protein</fullName>
    </submittedName>
</protein>
<name>A0ABD5Q1U3_9EURY</name>
<evidence type="ECO:0000259" key="3">
    <source>
        <dbReference type="SMART" id="SM00460"/>
    </source>
</evidence>
<accession>A0ABD5Q1U3</accession>
<dbReference type="Gene3D" id="3.10.620.30">
    <property type="match status" value="1"/>
</dbReference>
<gene>
    <name evidence="4" type="ORF">ACFO9K_10490</name>
</gene>
<keyword evidence="2" id="KW-0472">Membrane</keyword>
<dbReference type="InterPro" id="IPR038765">
    <property type="entry name" value="Papain-like_cys_pep_sf"/>
</dbReference>
<dbReference type="Pfam" id="PF11992">
    <property type="entry name" value="TgpA_N"/>
    <property type="match status" value="1"/>
</dbReference>
<feature type="region of interest" description="Disordered" evidence="1">
    <location>
        <begin position="529"/>
        <end position="641"/>
    </location>
</feature>
<dbReference type="InterPro" id="IPR002931">
    <property type="entry name" value="Transglutaminase-like"/>
</dbReference>
<sequence>MSADGANSDRASANSAVGRELDLGEVAVSYHWLAVGSLAVVMATYLGVLYHVTDIVGGTTTLLALVGATLLAGAAVARRLRLAQASALAAGLLALGLVGYYVAVPSAYLVAASVGKIVADNVALLTGLSVLRMTEVGAWALGVAPAMVFAPWYLVLRRRYALAVGAAGTAMGFFVLTGDLGNFATLVGTLAAAATLGFGTLARRGGTSAQVDTLAVVLVVMVVLASTATVVPGGGASPIIPGGGASPPTVEEAFVTSGDRVSIVGSIRLSPKVRFTVESSDADYWRVAAYDRYDGNGWIRTGEGRAYRAQPAPPGRSKTVTQTVTVEVERMGAMPAAWKPTRLQSGDRDNTRVTSLGAFEPVGALRQGESYTVVSRVPNPTTRQLRAAGTDYPDRVERRYLQLPGSSADRIRQRTDKIVSEAGAETPYGTAKAVENWLESNKRYSLDVSRPDGNIAESFIFEMESGYCTYFATSMVTMLRSQGIPARFAVGYTPGQRVASDEWVVRGLDSHAWVEVYFPEVGWVKFDPTPSAPRQQIEGSQVQQARQSNISDVDTEESEEGTWTPTTTATTTESGEGATTGPTENGTTGPTTSAPGLGDRRPVNPGGDALNGTLGRFTTTADGAGGGASGDEGGGLPIGPPSREQAVLGALVVVGLLAAARRTGLLDRLRRAVWLRWQPRRDPETDVTRAFDRLERLLAEEYRERRPGESRREYLAALAANADVDDRAERVGAIYERVRYAGDAEERLAEEAVSLVDELVSERRGLLDVGEGGGR</sequence>
<evidence type="ECO:0000256" key="1">
    <source>
        <dbReference type="SAM" id="MobiDB-lite"/>
    </source>
</evidence>
<dbReference type="GeneID" id="73044616"/>
<keyword evidence="2" id="KW-1133">Transmembrane helix</keyword>
<feature type="domain" description="Transglutaminase-like" evidence="3">
    <location>
        <begin position="460"/>
        <end position="530"/>
    </location>
</feature>
<reference evidence="4 5" key="1">
    <citation type="journal article" date="2019" name="Int. J. Syst. Evol. Microbiol.">
        <title>The Global Catalogue of Microorganisms (GCM) 10K type strain sequencing project: providing services to taxonomists for standard genome sequencing and annotation.</title>
        <authorList>
            <consortium name="The Broad Institute Genomics Platform"/>
            <consortium name="The Broad Institute Genome Sequencing Center for Infectious Disease"/>
            <person name="Wu L."/>
            <person name="Ma J."/>
        </authorList>
    </citation>
    <scope>NUCLEOTIDE SEQUENCE [LARGE SCALE GENOMIC DNA]</scope>
    <source>
        <strain evidence="4 5">XZYJ18</strain>
    </source>
</reference>
<feature type="transmembrane region" description="Helical" evidence="2">
    <location>
        <begin position="30"/>
        <end position="48"/>
    </location>
</feature>
<dbReference type="Pfam" id="PF13559">
    <property type="entry name" value="DUF4129"/>
    <property type="match status" value="1"/>
</dbReference>
<organism evidence="4 5">
    <name type="scientific">Halorussus aquaticus</name>
    <dbReference type="NCBI Taxonomy" id="2953748"/>
    <lineage>
        <taxon>Archaea</taxon>
        <taxon>Methanobacteriati</taxon>
        <taxon>Methanobacteriota</taxon>
        <taxon>Stenosarchaea group</taxon>
        <taxon>Halobacteria</taxon>
        <taxon>Halobacteriales</taxon>
        <taxon>Haladaptataceae</taxon>
        <taxon>Halorussus</taxon>
    </lineage>
</organism>
<feature type="transmembrane region" description="Helical" evidence="2">
    <location>
        <begin position="160"/>
        <end position="177"/>
    </location>
</feature>
<dbReference type="PANTHER" id="PTHR42736:SF1">
    <property type="entry name" value="PROTEIN-GLUTAMINE GAMMA-GLUTAMYLTRANSFERASE"/>
    <property type="match status" value="1"/>
</dbReference>
<feature type="transmembrane region" description="Helical" evidence="2">
    <location>
        <begin position="214"/>
        <end position="231"/>
    </location>
</feature>
<feature type="compositionally biased region" description="Low complexity" evidence="1">
    <location>
        <begin position="561"/>
        <end position="592"/>
    </location>
</feature>
<feature type="transmembrane region" description="Helical" evidence="2">
    <location>
        <begin position="136"/>
        <end position="155"/>
    </location>
</feature>
<dbReference type="SMART" id="SM00460">
    <property type="entry name" value="TGc"/>
    <property type="match status" value="1"/>
</dbReference>
<dbReference type="InterPro" id="IPR021878">
    <property type="entry name" value="TgpA_N"/>
</dbReference>
<evidence type="ECO:0000313" key="4">
    <source>
        <dbReference type="EMBL" id="MFC4824690.1"/>
    </source>
</evidence>
<feature type="transmembrane region" description="Helical" evidence="2">
    <location>
        <begin position="82"/>
        <end position="102"/>
    </location>
</feature>
<dbReference type="Proteomes" id="UP001595945">
    <property type="component" value="Unassembled WGS sequence"/>
</dbReference>
<keyword evidence="2" id="KW-0812">Transmembrane</keyword>
<feature type="compositionally biased region" description="Gly residues" evidence="1">
    <location>
        <begin position="623"/>
        <end position="637"/>
    </location>
</feature>
<dbReference type="SUPFAM" id="SSF54001">
    <property type="entry name" value="Cysteine proteinases"/>
    <property type="match status" value="1"/>
</dbReference>
<proteinExistence type="predicted"/>
<evidence type="ECO:0000313" key="5">
    <source>
        <dbReference type="Proteomes" id="UP001595945"/>
    </source>
</evidence>
<dbReference type="AlphaFoldDB" id="A0ABD5Q1U3"/>
<dbReference type="RefSeq" id="WP_254269585.1">
    <property type="nucleotide sequence ID" value="NZ_CP100400.1"/>
</dbReference>
<dbReference type="InterPro" id="IPR052901">
    <property type="entry name" value="Bact_TGase-like"/>
</dbReference>
<feature type="compositionally biased region" description="Polar residues" evidence="1">
    <location>
        <begin position="532"/>
        <end position="552"/>
    </location>
</feature>
<dbReference type="EMBL" id="JBHSHT010000001">
    <property type="protein sequence ID" value="MFC4824690.1"/>
    <property type="molecule type" value="Genomic_DNA"/>
</dbReference>
<feature type="transmembrane region" description="Helical" evidence="2">
    <location>
        <begin position="55"/>
        <end position="76"/>
    </location>
</feature>
<comment type="caution">
    <text evidence="4">The sequence shown here is derived from an EMBL/GenBank/DDBJ whole genome shotgun (WGS) entry which is preliminary data.</text>
</comment>
<dbReference type="Pfam" id="PF01841">
    <property type="entry name" value="Transglut_core"/>
    <property type="match status" value="1"/>
</dbReference>
<dbReference type="InterPro" id="IPR025403">
    <property type="entry name" value="TgpA-like_C"/>
</dbReference>
<evidence type="ECO:0000256" key="2">
    <source>
        <dbReference type="SAM" id="Phobius"/>
    </source>
</evidence>
<feature type="transmembrane region" description="Helical" evidence="2">
    <location>
        <begin position="183"/>
        <end position="202"/>
    </location>
</feature>
<keyword evidence="5" id="KW-1185">Reference proteome</keyword>